<evidence type="ECO:0000313" key="3">
    <source>
        <dbReference type="Proteomes" id="UP000319160"/>
    </source>
</evidence>
<comment type="caution">
    <text evidence="2">The sequence shown here is derived from an EMBL/GenBank/DDBJ whole genome shotgun (WGS) entry which is preliminary data.</text>
</comment>
<dbReference type="OrthoDB" id="4709747at2759"/>
<name>A0A553IAR8_9PEZI</name>
<protein>
    <submittedName>
        <fullName evidence="2">Uncharacterized protein</fullName>
    </submittedName>
</protein>
<dbReference type="EMBL" id="VFLP01000007">
    <property type="protein sequence ID" value="TRX97277.1"/>
    <property type="molecule type" value="Genomic_DNA"/>
</dbReference>
<sequence length="139" mass="15630">MNASNMIVFTWAERYCAALSAEFTSPARLSVETLNELTDDWIQNAVLEIPSPEAMALTCMLGVGYLNEDWILPNFESVFWIMGFEGVTGRLTLFKYLLSRYERYAADHPAAFTEVEETEPQYSDVDDSGYESGDVDGSL</sequence>
<feature type="region of interest" description="Disordered" evidence="1">
    <location>
        <begin position="115"/>
        <end position="139"/>
    </location>
</feature>
<organism evidence="2 3">
    <name type="scientific">Xylaria flabelliformis</name>
    <dbReference type="NCBI Taxonomy" id="2512241"/>
    <lineage>
        <taxon>Eukaryota</taxon>
        <taxon>Fungi</taxon>
        <taxon>Dikarya</taxon>
        <taxon>Ascomycota</taxon>
        <taxon>Pezizomycotina</taxon>
        <taxon>Sordariomycetes</taxon>
        <taxon>Xylariomycetidae</taxon>
        <taxon>Xylariales</taxon>
        <taxon>Xylariaceae</taxon>
        <taxon>Xylaria</taxon>
    </lineage>
</organism>
<accession>A0A553IAR8</accession>
<dbReference type="AlphaFoldDB" id="A0A553IAR8"/>
<reference evidence="3" key="1">
    <citation type="submission" date="2019-06" db="EMBL/GenBank/DDBJ databases">
        <title>Draft genome sequence of the griseofulvin-producing fungus Xylaria cubensis strain G536.</title>
        <authorList>
            <person name="Mead M.E."/>
            <person name="Raja H.A."/>
            <person name="Steenwyk J.L."/>
            <person name="Knowles S.L."/>
            <person name="Oberlies N.H."/>
            <person name="Rokas A."/>
        </authorList>
    </citation>
    <scope>NUCLEOTIDE SEQUENCE [LARGE SCALE GENOMIC DNA]</scope>
    <source>
        <strain evidence="3">G536</strain>
    </source>
</reference>
<gene>
    <name evidence="2" type="ORF">FHL15_002071</name>
</gene>
<proteinExistence type="predicted"/>
<feature type="compositionally biased region" description="Acidic residues" evidence="1">
    <location>
        <begin position="115"/>
        <end position="129"/>
    </location>
</feature>
<evidence type="ECO:0000256" key="1">
    <source>
        <dbReference type="SAM" id="MobiDB-lite"/>
    </source>
</evidence>
<keyword evidence="3" id="KW-1185">Reference proteome</keyword>
<evidence type="ECO:0000313" key="2">
    <source>
        <dbReference type="EMBL" id="TRX97277.1"/>
    </source>
</evidence>
<dbReference type="Proteomes" id="UP000319160">
    <property type="component" value="Unassembled WGS sequence"/>
</dbReference>